<dbReference type="Pfam" id="PF01494">
    <property type="entry name" value="FAD_binding_3"/>
    <property type="match status" value="1"/>
</dbReference>
<reference evidence="2 3" key="1">
    <citation type="submission" date="2019-03" db="EMBL/GenBank/DDBJ databases">
        <title>Genomic Encyclopedia of Type Strains, Phase IV (KMG-IV): sequencing the most valuable type-strain genomes for metagenomic binning, comparative biology and taxonomic classification.</title>
        <authorList>
            <person name="Goeker M."/>
        </authorList>
    </citation>
    <scope>NUCLEOTIDE SEQUENCE [LARGE SCALE GENOMIC DNA]</scope>
    <source>
        <strain evidence="2 3">DSM 21944</strain>
    </source>
</reference>
<dbReference type="AlphaFoldDB" id="A0A4R3LL18"/>
<dbReference type="PANTHER" id="PTHR43747">
    <property type="entry name" value="FAD-BINDING PROTEIN"/>
    <property type="match status" value="1"/>
</dbReference>
<dbReference type="PANTHER" id="PTHR43747:SF1">
    <property type="entry name" value="SLR1998 PROTEIN"/>
    <property type="match status" value="1"/>
</dbReference>
<evidence type="ECO:0000313" key="3">
    <source>
        <dbReference type="Proteomes" id="UP000294599"/>
    </source>
</evidence>
<evidence type="ECO:0000313" key="2">
    <source>
        <dbReference type="EMBL" id="TCT00266.1"/>
    </source>
</evidence>
<feature type="domain" description="FAD-binding" evidence="1">
    <location>
        <begin position="8"/>
        <end position="345"/>
    </location>
</feature>
<dbReference type="SUPFAM" id="SSF51905">
    <property type="entry name" value="FAD/NAD(P)-binding domain"/>
    <property type="match status" value="1"/>
</dbReference>
<dbReference type="InterPro" id="IPR002938">
    <property type="entry name" value="FAD-bd"/>
</dbReference>
<dbReference type="PRINTS" id="PR00420">
    <property type="entry name" value="RNGMNOXGNASE"/>
</dbReference>
<dbReference type="EMBL" id="SMAF01000003">
    <property type="protein sequence ID" value="TCT00266.1"/>
    <property type="molecule type" value="Genomic_DNA"/>
</dbReference>
<keyword evidence="3" id="KW-1185">Reference proteome</keyword>
<proteinExistence type="predicted"/>
<comment type="caution">
    <text evidence="2">The sequence shown here is derived from an EMBL/GenBank/DDBJ whole genome shotgun (WGS) entry which is preliminary data.</text>
</comment>
<dbReference type="Proteomes" id="UP000294599">
    <property type="component" value="Unassembled WGS sequence"/>
</dbReference>
<organism evidence="2 3">
    <name type="scientific">Pseudofulvimonas gallinarii</name>
    <dbReference type="NCBI Taxonomy" id="634155"/>
    <lineage>
        <taxon>Bacteria</taxon>
        <taxon>Pseudomonadati</taxon>
        <taxon>Pseudomonadota</taxon>
        <taxon>Gammaproteobacteria</taxon>
        <taxon>Lysobacterales</taxon>
        <taxon>Rhodanobacteraceae</taxon>
        <taxon>Pseudofulvimonas</taxon>
    </lineage>
</organism>
<dbReference type="GO" id="GO:0071949">
    <property type="term" value="F:FAD binding"/>
    <property type="evidence" value="ECO:0007669"/>
    <property type="project" value="InterPro"/>
</dbReference>
<accession>A0A4R3LL18</accession>
<gene>
    <name evidence="2" type="ORF">EDC25_10334</name>
</gene>
<dbReference type="InterPro" id="IPR050816">
    <property type="entry name" value="Flavin-dep_Halogenase_NPB"/>
</dbReference>
<protein>
    <submittedName>
        <fullName evidence="2">Flavin-dependent dehydrogenase</fullName>
    </submittedName>
</protein>
<dbReference type="RefSeq" id="WP_123522736.1">
    <property type="nucleotide sequence ID" value="NZ_JBHLWF010000007.1"/>
</dbReference>
<name>A0A4R3LL18_9GAMM</name>
<dbReference type="Gene3D" id="3.50.50.60">
    <property type="entry name" value="FAD/NAD(P)-binding domain"/>
    <property type="match status" value="1"/>
</dbReference>
<evidence type="ECO:0000259" key="1">
    <source>
        <dbReference type="Pfam" id="PF01494"/>
    </source>
</evidence>
<sequence>MQEAVEEKCDVLVIGGGPAGSTAATLLARRGWHVLQAEMDRHPRFHIGESLLPANVPLLEELGVLDKVRELGVLKLGADFPGAGSQPNVFRFRRALGDTPPYAFQVKREDFDAMLFRHARESGADSREGLRIDNVELLPDGVRAFATGEHGTLEIRARYLVDASGRETFMGNALKIKRKNPKHQSAAIFAHFHGVERRQGEDAGNISIYRFEFGWAWMIPLPDDVMSVGCVCWPEYLKQRRGDAGQFLLETLQRIPEAAQRMRAATRCSPTHVTGNYSYQCTATCGRHWIMAGDAYAFLDPIFSSGVHLAMDSGARAAKLVDTVLREPGRESALQRAYARRVNRGLRTFAWFVYRFNSNTLRQLFAHDSPPWDLDRGVISLLAGDVYDGGRVRRKLHLFKMVFAVAGLMNLPRHVRDLRHRRRQARVEFSGGNTAQDRH</sequence>
<dbReference type="InterPro" id="IPR036188">
    <property type="entry name" value="FAD/NAD-bd_sf"/>
</dbReference>
<dbReference type="OrthoDB" id="103324at2"/>